<dbReference type="AlphaFoldDB" id="A0A811UZH9"/>
<proteinExistence type="predicted"/>
<name>A0A811UZH9_CERCA</name>
<protein>
    <submittedName>
        <fullName evidence="1">(Mediterranean fruit fly) hypothetical protein</fullName>
    </submittedName>
</protein>
<accession>A0A811UZH9</accession>
<reference evidence="1" key="1">
    <citation type="submission" date="2020-11" db="EMBL/GenBank/DDBJ databases">
        <authorList>
            <person name="Whitehead M."/>
        </authorList>
    </citation>
    <scope>NUCLEOTIDE SEQUENCE</scope>
    <source>
        <strain evidence="1">EGII</strain>
    </source>
</reference>
<evidence type="ECO:0000313" key="1">
    <source>
        <dbReference type="EMBL" id="CAD7003718.1"/>
    </source>
</evidence>
<feature type="non-terminal residue" evidence="1">
    <location>
        <position position="55"/>
    </location>
</feature>
<dbReference type="Proteomes" id="UP000606786">
    <property type="component" value="Unassembled WGS sequence"/>
</dbReference>
<sequence length="55" mass="6222">MPTHQMSPSNDAAALPYLGTQVYLPEVIYPRGLVCLLEGFYVPKTDYPQSYHFDS</sequence>
<gene>
    <name evidence="1" type="ORF">CCAP1982_LOCUS12155</name>
</gene>
<evidence type="ECO:0000313" key="2">
    <source>
        <dbReference type="Proteomes" id="UP000606786"/>
    </source>
</evidence>
<organism evidence="1 2">
    <name type="scientific">Ceratitis capitata</name>
    <name type="common">Mediterranean fruit fly</name>
    <name type="synonym">Tephritis capitata</name>
    <dbReference type="NCBI Taxonomy" id="7213"/>
    <lineage>
        <taxon>Eukaryota</taxon>
        <taxon>Metazoa</taxon>
        <taxon>Ecdysozoa</taxon>
        <taxon>Arthropoda</taxon>
        <taxon>Hexapoda</taxon>
        <taxon>Insecta</taxon>
        <taxon>Pterygota</taxon>
        <taxon>Neoptera</taxon>
        <taxon>Endopterygota</taxon>
        <taxon>Diptera</taxon>
        <taxon>Brachycera</taxon>
        <taxon>Muscomorpha</taxon>
        <taxon>Tephritoidea</taxon>
        <taxon>Tephritidae</taxon>
        <taxon>Ceratitis</taxon>
        <taxon>Ceratitis</taxon>
    </lineage>
</organism>
<dbReference type="EMBL" id="CAJHJT010000034">
    <property type="protein sequence ID" value="CAD7003718.1"/>
    <property type="molecule type" value="Genomic_DNA"/>
</dbReference>
<keyword evidence="2" id="KW-1185">Reference proteome</keyword>
<comment type="caution">
    <text evidence="1">The sequence shown here is derived from an EMBL/GenBank/DDBJ whole genome shotgun (WGS) entry which is preliminary data.</text>
</comment>